<dbReference type="PROSITE" id="PS51257">
    <property type="entry name" value="PROKAR_LIPOPROTEIN"/>
    <property type="match status" value="1"/>
</dbReference>
<gene>
    <name evidence="3" type="ORF">QGM71_08225</name>
</gene>
<feature type="signal peptide" evidence="1">
    <location>
        <begin position="1"/>
        <end position="21"/>
    </location>
</feature>
<dbReference type="SUPFAM" id="SSF51695">
    <property type="entry name" value="PLC-like phosphodiesterases"/>
    <property type="match status" value="1"/>
</dbReference>
<dbReference type="PANTHER" id="PTHR46211:SF7">
    <property type="entry name" value="GLYCEROPHOSPHODIESTER PHOSPHODIESTERASE"/>
    <property type="match status" value="1"/>
</dbReference>
<reference evidence="3 4" key="1">
    <citation type="journal article" date="2024" name="Int. J. Syst. Evol. Microbiol.">
        <title>Virgibacillus tibetensis sp. nov., isolated from salt lake on the Tibetan Plateau of China.</title>
        <authorList>
            <person name="Phurbu D."/>
            <person name="Liu Z.-X."/>
            <person name="Wang R."/>
            <person name="Zheng Y.-Y."/>
            <person name="Liu H.-C."/>
            <person name="Zhou Y.-G."/>
            <person name="Yu Y.-J."/>
            <person name="Li A.-H."/>
        </authorList>
    </citation>
    <scope>NUCLEOTIDE SEQUENCE [LARGE SCALE GENOMIC DNA]</scope>
    <source>
        <strain evidence="3 4">C22-A2</strain>
    </source>
</reference>
<dbReference type="PANTHER" id="PTHR46211">
    <property type="entry name" value="GLYCEROPHOSPHORYL DIESTER PHOSPHODIESTERASE"/>
    <property type="match status" value="1"/>
</dbReference>
<keyword evidence="4" id="KW-1185">Reference proteome</keyword>
<comment type="caution">
    <text evidence="3">The sequence shown here is derived from an EMBL/GenBank/DDBJ whole genome shotgun (WGS) entry which is preliminary data.</text>
</comment>
<organism evidence="3 4">
    <name type="scientific">Virgibacillus tibetensis</name>
    <dbReference type="NCBI Taxonomy" id="3042313"/>
    <lineage>
        <taxon>Bacteria</taxon>
        <taxon>Bacillati</taxon>
        <taxon>Bacillota</taxon>
        <taxon>Bacilli</taxon>
        <taxon>Bacillales</taxon>
        <taxon>Bacillaceae</taxon>
        <taxon>Virgibacillus</taxon>
    </lineage>
</organism>
<dbReference type="InterPro" id="IPR030395">
    <property type="entry name" value="GP_PDE_dom"/>
</dbReference>
<keyword evidence="1" id="KW-0732">Signal</keyword>
<name>A0ABU6KEC5_9BACI</name>
<sequence length="308" mass="34784">MNKKQLYSCLLFILLMGCADQTPNSMENAVPAVSSEYDDSSLLSPNRILNIAHRGASGHSPEHTLTAYKTGEEMIGDYIEIDLQMTKDGQLIAMHDMEVSRTTDSEGKVQDFTLDEIKELDAGSWFNEENPELAQPVFSNVTVPSLDEIIETFGSNSNYYIETKNPDVYPDMMKELIKTLNKYDLVGEDAREGKVIIQSFSEESLIEANQLDPSIPLIQLISYQKTAAISNKEINRIKEYAIGIGANYHHLTKEYVSKVRSAGLLLHPYTVNEPEDMKRLIDWGVTGMFTDYPDRLSNVLREIEDKEI</sequence>
<dbReference type="PROSITE" id="PS51704">
    <property type="entry name" value="GP_PDE"/>
    <property type="match status" value="1"/>
</dbReference>
<dbReference type="Gene3D" id="3.20.20.190">
    <property type="entry name" value="Phosphatidylinositol (PI) phosphodiesterase"/>
    <property type="match status" value="1"/>
</dbReference>
<dbReference type="InterPro" id="IPR017946">
    <property type="entry name" value="PLC-like_Pdiesterase_TIM-brl"/>
</dbReference>
<dbReference type="EMBL" id="JARZFX010000002">
    <property type="protein sequence ID" value="MEC5423481.1"/>
    <property type="molecule type" value="Genomic_DNA"/>
</dbReference>
<evidence type="ECO:0000256" key="1">
    <source>
        <dbReference type="SAM" id="SignalP"/>
    </source>
</evidence>
<evidence type="ECO:0000259" key="2">
    <source>
        <dbReference type="PROSITE" id="PS51704"/>
    </source>
</evidence>
<dbReference type="CDD" id="cd08601">
    <property type="entry name" value="GDPD_SaGlpQ_like"/>
    <property type="match status" value="1"/>
</dbReference>
<dbReference type="Pfam" id="PF03009">
    <property type="entry name" value="GDPD"/>
    <property type="match status" value="1"/>
</dbReference>
<dbReference type="Proteomes" id="UP001335737">
    <property type="component" value="Unassembled WGS sequence"/>
</dbReference>
<protein>
    <submittedName>
        <fullName evidence="3">Glycerophosphodiester phosphodiesterase</fullName>
    </submittedName>
</protein>
<feature type="chain" id="PRO_5045726390" evidence="1">
    <location>
        <begin position="22"/>
        <end position="308"/>
    </location>
</feature>
<evidence type="ECO:0000313" key="3">
    <source>
        <dbReference type="EMBL" id="MEC5423481.1"/>
    </source>
</evidence>
<evidence type="ECO:0000313" key="4">
    <source>
        <dbReference type="Proteomes" id="UP001335737"/>
    </source>
</evidence>
<accession>A0ABU6KEC5</accession>
<feature type="domain" description="GP-PDE" evidence="2">
    <location>
        <begin position="48"/>
        <end position="300"/>
    </location>
</feature>
<proteinExistence type="predicted"/>